<accession>A0A8H4AN03</accession>
<organism evidence="1 2">
    <name type="scientific">Gigaspora margarita</name>
    <dbReference type="NCBI Taxonomy" id="4874"/>
    <lineage>
        <taxon>Eukaryota</taxon>
        <taxon>Fungi</taxon>
        <taxon>Fungi incertae sedis</taxon>
        <taxon>Mucoromycota</taxon>
        <taxon>Glomeromycotina</taxon>
        <taxon>Glomeromycetes</taxon>
        <taxon>Diversisporales</taxon>
        <taxon>Gigasporaceae</taxon>
        <taxon>Gigaspora</taxon>
    </lineage>
</organism>
<dbReference type="OrthoDB" id="2438948at2759"/>
<dbReference type="AlphaFoldDB" id="A0A8H4AN03"/>
<protein>
    <submittedName>
        <fullName evidence="1">Zinc finger protein</fullName>
    </submittedName>
</protein>
<evidence type="ECO:0000313" key="2">
    <source>
        <dbReference type="Proteomes" id="UP000439903"/>
    </source>
</evidence>
<evidence type="ECO:0000313" key="1">
    <source>
        <dbReference type="EMBL" id="KAF0514969.1"/>
    </source>
</evidence>
<comment type="caution">
    <text evidence="1">The sequence shown here is derived from an EMBL/GenBank/DDBJ whole genome shotgun (WGS) entry which is preliminary data.</text>
</comment>
<name>A0A8H4AN03_GIGMA</name>
<dbReference type="EMBL" id="WTPW01000402">
    <property type="protein sequence ID" value="KAF0514969.1"/>
    <property type="molecule type" value="Genomic_DNA"/>
</dbReference>
<proteinExistence type="predicted"/>
<keyword evidence="2" id="KW-1185">Reference proteome</keyword>
<gene>
    <name evidence="1" type="ORF">F8M41_017483</name>
</gene>
<dbReference type="Proteomes" id="UP000439903">
    <property type="component" value="Unassembled WGS sequence"/>
</dbReference>
<sequence length="123" mass="14368">MINIKLYSDHISILEIKIQITTVIQTITENFIETENFLPTWGYHLHTYLQTNNLTSENISVFIQQFASAKIEKLNRRFSNHEILNTFCIFDSQNLPEKDSLSDYGNNEINILAKYYGVEKTSM</sequence>
<reference evidence="1 2" key="1">
    <citation type="journal article" date="2019" name="Environ. Microbiol.">
        <title>At the nexus of three kingdoms: the genome of the mycorrhizal fungus Gigaspora margarita provides insights into plant, endobacterial and fungal interactions.</title>
        <authorList>
            <person name="Venice F."/>
            <person name="Ghignone S."/>
            <person name="Salvioli di Fossalunga A."/>
            <person name="Amselem J."/>
            <person name="Novero M."/>
            <person name="Xianan X."/>
            <person name="Sedzielewska Toro K."/>
            <person name="Morin E."/>
            <person name="Lipzen A."/>
            <person name="Grigoriev I.V."/>
            <person name="Henrissat B."/>
            <person name="Martin F.M."/>
            <person name="Bonfante P."/>
        </authorList>
    </citation>
    <scope>NUCLEOTIDE SEQUENCE [LARGE SCALE GENOMIC DNA]</scope>
    <source>
        <strain evidence="1 2">BEG34</strain>
    </source>
</reference>